<evidence type="ECO:0000313" key="6">
    <source>
        <dbReference type="Proteomes" id="UP001159363"/>
    </source>
</evidence>
<organism evidence="5 6">
    <name type="scientific">Dryococelus australis</name>
    <dbReference type="NCBI Taxonomy" id="614101"/>
    <lineage>
        <taxon>Eukaryota</taxon>
        <taxon>Metazoa</taxon>
        <taxon>Ecdysozoa</taxon>
        <taxon>Arthropoda</taxon>
        <taxon>Hexapoda</taxon>
        <taxon>Insecta</taxon>
        <taxon>Pterygota</taxon>
        <taxon>Neoptera</taxon>
        <taxon>Polyneoptera</taxon>
        <taxon>Phasmatodea</taxon>
        <taxon>Verophasmatodea</taxon>
        <taxon>Anareolatae</taxon>
        <taxon>Phasmatidae</taxon>
        <taxon>Eurycanthinae</taxon>
        <taxon>Dryococelus</taxon>
    </lineage>
</organism>
<dbReference type="CDD" id="cd00041">
    <property type="entry name" value="CUB"/>
    <property type="match status" value="1"/>
</dbReference>
<evidence type="ECO:0000313" key="5">
    <source>
        <dbReference type="EMBL" id="KAJ8870143.1"/>
    </source>
</evidence>
<evidence type="ECO:0000256" key="3">
    <source>
        <dbReference type="PROSITE-ProRule" id="PRU00059"/>
    </source>
</evidence>
<dbReference type="Proteomes" id="UP001159363">
    <property type="component" value="Chromosome 12"/>
</dbReference>
<dbReference type="PANTHER" id="PTHR24251">
    <property type="entry name" value="OVOCHYMASE-RELATED"/>
    <property type="match status" value="1"/>
</dbReference>
<accession>A0ABQ9GCL9</accession>
<dbReference type="PROSITE" id="PS01180">
    <property type="entry name" value="CUB"/>
    <property type="match status" value="1"/>
</dbReference>
<proteinExistence type="predicted"/>
<feature type="domain" description="CUB" evidence="4">
    <location>
        <begin position="73"/>
        <end position="141"/>
    </location>
</feature>
<reference evidence="5 6" key="1">
    <citation type="submission" date="2023-02" db="EMBL/GenBank/DDBJ databases">
        <title>LHISI_Scaffold_Assembly.</title>
        <authorList>
            <person name="Stuart O.P."/>
            <person name="Cleave R."/>
            <person name="Magrath M.J.L."/>
            <person name="Mikheyev A.S."/>
        </authorList>
    </citation>
    <scope>NUCLEOTIDE SEQUENCE [LARGE SCALE GENOMIC DNA]</scope>
    <source>
        <strain evidence="5">Daus_M_001</strain>
        <tissue evidence="5">Leg muscle</tissue>
    </source>
</reference>
<comment type="caution">
    <text evidence="5">The sequence shown here is derived from an EMBL/GenBank/DDBJ whole genome shotgun (WGS) entry which is preliminary data.</text>
</comment>
<dbReference type="SMART" id="SM00042">
    <property type="entry name" value="CUB"/>
    <property type="match status" value="1"/>
</dbReference>
<evidence type="ECO:0000259" key="4">
    <source>
        <dbReference type="PROSITE" id="PS01180"/>
    </source>
</evidence>
<dbReference type="InterPro" id="IPR000859">
    <property type="entry name" value="CUB_dom"/>
</dbReference>
<name>A0ABQ9GCL9_9NEOP</name>
<sequence length="141" mass="15841">MPLATHHSGVRSEEWMHAFTCFPNCCHQEFPCSHTHSYLGSPPGKTAKHNSKRWVFIGHIISFIDKIKIRVACGGLIDVSNGTITSPSFPEFYPGSKNCVWEIMAPPQYRITLNFTHFDLEGNNVSSSVRLAHYTQLCSVC</sequence>
<keyword evidence="6" id="KW-1185">Reference proteome</keyword>
<comment type="caution">
    <text evidence="3">Lacks conserved residue(s) required for the propagation of feature annotation.</text>
</comment>
<dbReference type="EMBL" id="JARBHB010000013">
    <property type="protein sequence ID" value="KAJ8870143.1"/>
    <property type="molecule type" value="Genomic_DNA"/>
</dbReference>
<keyword evidence="2" id="KW-1015">Disulfide bond</keyword>
<protein>
    <recommendedName>
        <fullName evidence="4">CUB domain-containing protein</fullName>
    </recommendedName>
</protein>
<dbReference type="InterPro" id="IPR035914">
    <property type="entry name" value="Sperma_CUB_dom_sf"/>
</dbReference>
<dbReference type="SUPFAM" id="SSF49854">
    <property type="entry name" value="Spermadhesin, CUB domain"/>
    <property type="match status" value="1"/>
</dbReference>
<evidence type="ECO:0000256" key="2">
    <source>
        <dbReference type="ARBA" id="ARBA00023157"/>
    </source>
</evidence>
<dbReference type="Pfam" id="PF00431">
    <property type="entry name" value="CUB"/>
    <property type="match status" value="1"/>
</dbReference>
<keyword evidence="1" id="KW-0677">Repeat</keyword>
<evidence type="ECO:0000256" key="1">
    <source>
        <dbReference type="ARBA" id="ARBA00022737"/>
    </source>
</evidence>
<dbReference type="PANTHER" id="PTHR24251:SF43">
    <property type="entry name" value="TOLLOID-LIKE PROTEIN 2"/>
    <property type="match status" value="1"/>
</dbReference>
<dbReference type="Gene3D" id="2.60.120.290">
    <property type="entry name" value="Spermadhesin, CUB domain"/>
    <property type="match status" value="1"/>
</dbReference>
<gene>
    <name evidence="5" type="ORF">PR048_029155</name>
</gene>